<keyword evidence="5" id="KW-1185">Reference proteome</keyword>
<dbReference type="InterPro" id="IPR042635">
    <property type="entry name" value="MEGF10/SREC1/2-like"/>
</dbReference>
<keyword evidence="2" id="KW-1133">Transmembrane helix</keyword>
<evidence type="ECO:0000313" key="5">
    <source>
        <dbReference type="Proteomes" id="UP000005408"/>
    </source>
</evidence>
<evidence type="ECO:0000313" key="4">
    <source>
        <dbReference type="EnsemblMetazoa" id="G18270.1:cds"/>
    </source>
</evidence>
<dbReference type="Proteomes" id="UP000005408">
    <property type="component" value="Unassembled WGS sequence"/>
</dbReference>
<dbReference type="OrthoDB" id="18487at2759"/>
<dbReference type="AlphaFoldDB" id="A0A8W8JCP7"/>
<name>A0A8W8JCP7_MAGGI</name>
<evidence type="ECO:0000256" key="2">
    <source>
        <dbReference type="SAM" id="Phobius"/>
    </source>
</evidence>
<evidence type="ECO:0000256" key="1">
    <source>
        <dbReference type="ARBA" id="ARBA00022536"/>
    </source>
</evidence>
<feature type="chain" id="PRO_5036451153" evidence="3">
    <location>
        <begin position="28"/>
        <end position="260"/>
    </location>
</feature>
<keyword evidence="3" id="KW-0732">Signal</keyword>
<evidence type="ECO:0000256" key="3">
    <source>
        <dbReference type="SAM" id="SignalP"/>
    </source>
</evidence>
<dbReference type="PANTHER" id="PTHR24043">
    <property type="entry name" value="SCAVENGER RECEPTOR CLASS F"/>
    <property type="match status" value="1"/>
</dbReference>
<keyword evidence="2" id="KW-0812">Transmembrane</keyword>
<organism evidence="4 5">
    <name type="scientific">Magallana gigas</name>
    <name type="common">Pacific oyster</name>
    <name type="synonym">Crassostrea gigas</name>
    <dbReference type="NCBI Taxonomy" id="29159"/>
    <lineage>
        <taxon>Eukaryota</taxon>
        <taxon>Metazoa</taxon>
        <taxon>Spiralia</taxon>
        <taxon>Lophotrochozoa</taxon>
        <taxon>Mollusca</taxon>
        <taxon>Bivalvia</taxon>
        <taxon>Autobranchia</taxon>
        <taxon>Pteriomorphia</taxon>
        <taxon>Ostreida</taxon>
        <taxon>Ostreoidea</taxon>
        <taxon>Ostreidae</taxon>
        <taxon>Magallana</taxon>
    </lineage>
</organism>
<keyword evidence="2" id="KW-0472">Membrane</keyword>
<dbReference type="Gene3D" id="2.170.300.10">
    <property type="entry name" value="Tie2 ligand-binding domain superfamily"/>
    <property type="match status" value="2"/>
</dbReference>
<reference evidence="4" key="1">
    <citation type="submission" date="2022-08" db="UniProtKB">
        <authorList>
            <consortium name="EnsemblMetazoa"/>
        </authorList>
    </citation>
    <scope>IDENTIFICATION</scope>
    <source>
        <strain evidence="4">05x7-T-G4-1.051#20</strain>
    </source>
</reference>
<dbReference type="PANTHER" id="PTHR24043:SF8">
    <property type="entry name" value="EGF-LIKE DOMAIN-CONTAINING PROTEIN"/>
    <property type="match status" value="1"/>
</dbReference>
<feature type="transmembrane region" description="Helical" evidence="2">
    <location>
        <begin position="221"/>
        <end position="243"/>
    </location>
</feature>
<keyword evidence="1" id="KW-0245">EGF-like domain</keyword>
<accession>A0A8W8JCP7</accession>
<dbReference type="GO" id="GO:0005044">
    <property type="term" value="F:scavenger receptor activity"/>
    <property type="evidence" value="ECO:0007669"/>
    <property type="project" value="InterPro"/>
</dbReference>
<protein>
    <submittedName>
        <fullName evidence="4">Uncharacterized protein</fullName>
    </submittedName>
</protein>
<feature type="signal peptide" evidence="3">
    <location>
        <begin position="1"/>
        <end position="27"/>
    </location>
</feature>
<dbReference type="EnsemblMetazoa" id="G18270.1">
    <property type="protein sequence ID" value="G18270.1:cds"/>
    <property type="gene ID" value="G18270"/>
</dbReference>
<proteinExistence type="predicted"/>
<sequence length="260" mass="28758">MCPDFNKHTSFLLCIVCVLLYIQLSEQNPVRSNTNAKQCKTWSETLQKCQECNLGFVGNNCEISCRYPSYGNNCQSQCNCHEIHCNSTTGCKSGSPTVSSPERFLPSVETSSIEFSTTNKIECPAGYFGKGCDIPCRYPNYGYLCQLECNCSKELCNIAKGCGECLEGYNGSGCGKHCRYPSFGGRCQRKCNCSKEYCDPVMGCNVSFPDCASGELTQTEAMFYITIVLGVWAAVQCVIYFCLSCGLVSCDFNTKYNVFE</sequence>